<protein>
    <recommendedName>
        <fullName evidence="3">CUB domain-containing protein</fullName>
    </recommendedName>
</protein>
<proteinExistence type="predicted"/>
<dbReference type="Proteomes" id="UP000018467">
    <property type="component" value="Unassembled WGS sequence"/>
</dbReference>
<dbReference type="InParanoid" id="A0A3B1IJF3"/>
<comment type="caution">
    <text evidence="2">Lacks conserved residue(s) required for the propagation of feature annotation.</text>
</comment>
<dbReference type="PANTHER" id="PTHR46908:SF4">
    <property type="entry name" value="TUMOR NECROSIS FACTOR-INDUCIBLE GENE 6 PROTEIN"/>
    <property type="match status" value="1"/>
</dbReference>
<evidence type="ECO:0000313" key="4">
    <source>
        <dbReference type="Ensembl" id="ENSAMXP00000029374.1"/>
    </source>
</evidence>
<evidence type="ECO:0000256" key="2">
    <source>
        <dbReference type="PROSITE-ProRule" id="PRU00059"/>
    </source>
</evidence>
<dbReference type="CDD" id="cd00041">
    <property type="entry name" value="CUB"/>
    <property type="match status" value="1"/>
</dbReference>
<dbReference type="PANTHER" id="PTHR46908">
    <property type="entry name" value="CUBILIN-LIKE PROTEIN"/>
    <property type="match status" value="1"/>
</dbReference>
<evidence type="ECO:0000256" key="1">
    <source>
        <dbReference type="ARBA" id="ARBA00023157"/>
    </source>
</evidence>
<sequence>MFQLLHFFSWGLDCSRNLTAPSGVIQSPGFPGKYPNNLECTIIIFAPFMAEIVLEFESFEMEPASAEGGQVFSHPGFVHPAWGVGRVVVRGRAGCFPRLPLARYWCPHARIRCLCMFCVCDWCV</sequence>
<reference evidence="4" key="4">
    <citation type="submission" date="2025-09" db="UniProtKB">
        <authorList>
            <consortium name="Ensembl"/>
        </authorList>
    </citation>
    <scope>IDENTIFICATION</scope>
</reference>
<keyword evidence="1" id="KW-1015">Disulfide bond</keyword>
<dbReference type="AlphaFoldDB" id="A0A3B1IJF3"/>
<dbReference type="Bgee" id="ENSAMXG00000043332">
    <property type="expression patterns" value="Expressed in ovary and 4 other cell types or tissues"/>
</dbReference>
<accession>A0A3B1IJF3</accession>
<keyword evidence="5" id="KW-1185">Reference proteome</keyword>
<feature type="domain" description="CUB" evidence="3">
    <location>
        <begin position="14"/>
        <end position="62"/>
    </location>
</feature>
<dbReference type="STRING" id="7994.ENSAMXP00000029374"/>
<evidence type="ECO:0000259" key="3">
    <source>
        <dbReference type="PROSITE" id="PS01180"/>
    </source>
</evidence>
<dbReference type="Ensembl" id="ENSAMXT00000057969.1">
    <property type="protein sequence ID" value="ENSAMXP00000029374.1"/>
    <property type="gene ID" value="ENSAMXG00000043332.1"/>
</dbReference>
<name>A0A3B1IJF3_ASTMX</name>
<dbReference type="InterPro" id="IPR052129">
    <property type="entry name" value="Spermadhesin-Link_domain"/>
</dbReference>
<dbReference type="InterPro" id="IPR000859">
    <property type="entry name" value="CUB_dom"/>
</dbReference>
<reference evidence="4" key="3">
    <citation type="submission" date="2025-08" db="UniProtKB">
        <authorList>
            <consortium name="Ensembl"/>
        </authorList>
    </citation>
    <scope>IDENTIFICATION</scope>
</reference>
<dbReference type="SUPFAM" id="SSF49854">
    <property type="entry name" value="Spermadhesin, CUB domain"/>
    <property type="match status" value="1"/>
</dbReference>
<organism evidence="4 5">
    <name type="scientific">Astyanax mexicanus</name>
    <name type="common">Blind cave fish</name>
    <name type="synonym">Astyanax fasciatus mexicanus</name>
    <dbReference type="NCBI Taxonomy" id="7994"/>
    <lineage>
        <taxon>Eukaryota</taxon>
        <taxon>Metazoa</taxon>
        <taxon>Chordata</taxon>
        <taxon>Craniata</taxon>
        <taxon>Vertebrata</taxon>
        <taxon>Euteleostomi</taxon>
        <taxon>Actinopterygii</taxon>
        <taxon>Neopterygii</taxon>
        <taxon>Teleostei</taxon>
        <taxon>Ostariophysi</taxon>
        <taxon>Characiformes</taxon>
        <taxon>Characoidei</taxon>
        <taxon>Acestrorhamphidae</taxon>
        <taxon>Acestrorhamphinae</taxon>
        <taxon>Astyanax</taxon>
    </lineage>
</organism>
<reference evidence="5" key="2">
    <citation type="journal article" date="2014" name="Nat. Commun.">
        <title>The cavefish genome reveals candidate genes for eye loss.</title>
        <authorList>
            <person name="McGaugh S.E."/>
            <person name="Gross J.B."/>
            <person name="Aken B."/>
            <person name="Blin M."/>
            <person name="Borowsky R."/>
            <person name="Chalopin D."/>
            <person name="Hinaux H."/>
            <person name="Jeffery W.R."/>
            <person name="Keene A."/>
            <person name="Ma L."/>
            <person name="Minx P."/>
            <person name="Murphy D."/>
            <person name="O'Quin K.E."/>
            <person name="Retaux S."/>
            <person name="Rohner N."/>
            <person name="Searle S.M."/>
            <person name="Stahl B.A."/>
            <person name="Tabin C."/>
            <person name="Volff J.N."/>
            <person name="Yoshizawa M."/>
            <person name="Warren W.C."/>
        </authorList>
    </citation>
    <scope>NUCLEOTIDE SEQUENCE [LARGE SCALE GENOMIC DNA]</scope>
    <source>
        <strain evidence="5">female</strain>
    </source>
</reference>
<dbReference type="Gene3D" id="2.60.120.290">
    <property type="entry name" value="Spermadhesin, CUB domain"/>
    <property type="match status" value="1"/>
</dbReference>
<dbReference type="InterPro" id="IPR035914">
    <property type="entry name" value="Sperma_CUB_dom_sf"/>
</dbReference>
<evidence type="ECO:0000313" key="5">
    <source>
        <dbReference type="Proteomes" id="UP000018467"/>
    </source>
</evidence>
<dbReference type="Pfam" id="PF00431">
    <property type="entry name" value="CUB"/>
    <property type="match status" value="1"/>
</dbReference>
<dbReference type="PROSITE" id="PS01180">
    <property type="entry name" value="CUB"/>
    <property type="match status" value="1"/>
</dbReference>
<reference evidence="5" key="1">
    <citation type="submission" date="2013-03" db="EMBL/GenBank/DDBJ databases">
        <authorList>
            <person name="Jeffery W."/>
            <person name="Warren W."/>
            <person name="Wilson R.K."/>
        </authorList>
    </citation>
    <scope>NUCLEOTIDE SEQUENCE</scope>
    <source>
        <strain evidence="5">female</strain>
    </source>
</reference>